<sequence length="87" mass="10224">MDIYSPHRILNKTQHTPPFFNPYIFAEILNHNQAIFILNLQHHFPNYNRFNTLGVRTINSSFSIIYAGPGNWLCKLQTNIMEGQNFE</sequence>
<evidence type="ECO:0000313" key="3">
    <source>
        <dbReference type="Proteomes" id="UP000002051"/>
    </source>
</evidence>
<evidence type="ECO:0000313" key="1">
    <source>
        <dbReference type="EMBL" id="KEH30821.1"/>
    </source>
</evidence>
<name>A0A072UN79_MEDTR</name>
<dbReference type="Proteomes" id="UP000002051">
    <property type="component" value="Chromosome 4"/>
</dbReference>
<accession>A0A072UN79</accession>
<evidence type="ECO:0000313" key="2">
    <source>
        <dbReference type="EnsemblPlants" id="KEH30821"/>
    </source>
</evidence>
<proteinExistence type="predicted"/>
<dbReference type="ExpressionAtlas" id="A0A072UN79">
    <property type="expression patterns" value="differential"/>
</dbReference>
<reference evidence="1 3" key="1">
    <citation type="journal article" date="2011" name="Nature">
        <title>The Medicago genome provides insight into the evolution of rhizobial symbioses.</title>
        <authorList>
            <person name="Young N.D."/>
            <person name="Debelle F."/>
            <person name="Oldroyd G.E."/>
            <person name="Geurts R."/>
            <person name="Cannon S.B."/>
            <person name="Udvardi M.K."/>
            <person name="Benedito V.A."/>
            <person name="Mayer K.F."/>
            <person name="Gouzy J."/>
            <person name="Schoof H."/>
            <person name="Van de Peer Y."/>
            <person name="Proost S."/>
            <person name="Cook D.R."/>
            <person name="Meyers B.C."/>
            <person name="Spannagl M."/>
            <person name="Cheung F."/>
            <person name="De Mita S."/>
            <person name="Krishnakumar V."/>
            <person name="Gundlach H."/>
            <person name="Zhou S."/>
            <person name="Mudge J."/>
            <person name="Bharti A.K."/>
            <person name="Murray J.D."/>
            <person name="Naoumkina M.A."/>
            <person name="Rosen B."/>
            <person name="Silverstein K.A."/>
            <person name="Tang H."/>
            <person name="Rombauts S."/>
            <person name="Zhao P.X."/>
            <person name="Zhou P."/>
            <person name="Barbe V."/>
            <person name="Bardou P."/>
            <person name="Bechner M."/>
            <person name="Bellec A."/>
            <person name="Berger A."/>
            <person name="Berges H."/>
            <person name="Bidwell S."/>
            <person name="Bisseling T."/>
            <person name="Choisne N."/>
            <person name="Couloux A."/>
            <person name="Denny R."/>
            <person name="Deshpande S."/>
            <person name="Dai X."/>
            <person name="Doyle J.J."/>
            <person name="Dudez A.M."/>
            <person name="Farmer A.D."/>
            <person name="Fouteau S."/>
            <person name="Franken C."/>
            <person name="Gibelin C."/>
            <person name="Gish J."/>
            <person name="Goldstein S."/>
            <person name="Gonzalez A.J."/>
            <person name="Green P.J."/>
            <person name="Hallab A."/>
            <person name="Hartog M."/>
            <person name="Hua A."/>
            <person name="Humphray S.J."/>
            <person name="Jeong D.H."/>
            <person name="Jing Y."/>
            <person name="Jocker A."/>
            <person name="Kenton S.M."/>
            <person name="Kim D.J."/>
            <person name="Klee K."/>
            <person name="Lai H."/>
            <person name="Lang C."/>
            <person name="Lin S."/>
            <person name="Macmil S.L."/>
            <person name="Magdelenat G."/>
            <person name="Matthews L."/>
            <person name="McCorrison J."/>
            <person name="Monaghan E.L."/>
            <person name="Mun J.H."/>
            <person name="Najar F.Z."/>
            <person name="Nicholson C."/>
            <person name="Noirot C."/>
            <person name="O'Bleness M."/>
            <person name="Paule C.R."/>
            <person name="Poulain J."/>
            <person name="Prion F."/>
            <person name="Qin B."/>
            <person name="Qu C."/>
            <person name="Retzel E.F."/>
            <person name="Riddle C."/>
            <person name="Sallet E."/>
            <person name="Samain S."/>
            <person name="Samson N."/>
            <person name="Sanders I."/>
            <person name="Saurat O."/>
            <person name="Scarpelli C."/>
            <person name="Schiex T."/>
            <person name="Segurens B."/>
            <person name="Severin A.J."/>
            <person name="Sherrier D.J."/>
            <person name="Shi R."/>
            <person name="Sims S."/>
            <person name="Singer S.R."/>
            <person name="Sinharoy S."/>
            <person name="Sterck L."/>
            <person name="Viollet A."/>
            <person name="Wang B.B."/>
            <person name="Wang K."/>
            <person name="Wang M."/>
            <person name="Wang X."/>
            <person name="Warfsmann J."/>
            <person name="Weissenbach J."/>
            <person name="White D.D."/>
            <person name="White J.D."/>
            <person name="Wiley G.B."/>
            <person name="Wincker P."/>
            <person name="Xing Y."/>
            <person name="Yang L."/>
            <person name="Yao Z."/>
            <person name="Ying F."/>
            <person name="Zhai J."/>
            <person name="Zhou L."/>
            <person name="Zuber A."/>
            <person name="Denarie J."/>
            <person name="Dixon R.A."/>
            <person name="May G.D."/>
            <person name="Schwartz D.C."/>
            <person name="Rogers J."/>
            <person name="Quetier F."/>
            <person name="Town C.D."/>
            <person name="Roe B.A."/>
        </authorList>
    </citation>
    <scope>NUCLEOTIDE SEQUENCE [LARGE SCALE GENOMIC DNA]</scope>
    <source>
        <strain evidence="1">A17</strain>
        <strain evidence="2 3">cv. Jemalong A17</strain>
    </source>
</reference>
<dbReference type="HOGENOM" id="CLU_2486788_0_0_1"/>
<organism evidence="1 3">
    <name type="scientific">Medicago truncatula</name>
    <name type="common">Barrel medic</name>
    <name type="synonym">Medicago tribuloides</name>
    <dbReference type="NCBI Taxonomy" id="3880"/>
    <lineage>
        <taxon>Eukaryota</taxon>
        <taxon>Viridiplantae</taxon>
        <taxon>Streptophyta</taxon>
        <taxon>Embryophyta</taxon>
        <taxon>Tracheophyta</taxon>
        <taxon>Spermatophyta</taxon>
        <taxon>Magnoliopsida</taxon>
        <taxon>eudicotyledons</taxon>
        <taxon>Gunneridae</taxon>
        <taxon>Pentapetalae</taxon>
        <taxon>rosids</taxon>
        <taxon>fabids</taxon>
        <taxon>Fabales</taxon>
        <taxon>Fabaceae</taxon>
        <taxon>Papilionoideae</taxon>
        <taxon>50 kb inversion clade</taxon>
        <taxon>NPAAA clade</taxon>
        <taxon>Hologalegina</taxon>
        <taxon>IRL clade</taxon>
        <taxon>Trifolieae</taxon>
        <taxon>Medicago</taxon>
    </lineage>
</organism>
<dbReference type="AlphaFoldDB" id="A0A072UN79"/>
<dbReference type="EMBL" id="CM001220">
    <property type="protein sequence ID" value="KEH30821.1"/>
    <property type="molecule type" value="Genomic_DNA"/>
</dbReference>
<reference evidence="1 3" key="2">
    <citation type="journal article" date="2014" name="BMC Genomics">
        <title>An improved genome release (version Mt4.0) for the model legume Medicago truncatula.</title>
        <authorList>
            <person name="Tang H."/>
            <person name="Krishnakumar V."/>
            <person name="Bidwell S."/>
            <person name="Rosen B."/>
            <person name="Chan A."/>
            <person name="Zhou S."/>
            <person name="Gentzbittel L."/>
            <person name="Childs K.L."/>
            <person name="Yandell M."/>
            <person name="Gundlach H."/>
            <person name="Mayer K.F."/>
            <person name="Schwartz D.C."/>
            <person name="Town C.D."/>
        </authorList>
    </citation>
    <scope>GENOME REANNOTATION</scope>
    <source>
        <strain evidence="1">A17</strain>
        <strain evidence="2 3">cv. Jemalong A17</strain>
    </source>
</reference>
<keyword evidence="3" id="KW-1185">Reference proteome</keyword>
<protein>
    <submittedName>
        <fullName evidence="1 2">Uncharacterized protein</fullName>
    </submittedName>
</protein>
<reference evidence="2" key="3">
    <citation type="submission" date="2015-04" db="UniProtKB">
        <authorList>
            <consortium name="EnsemblPlants"/>
        </authorList>
    </citation>
    <scope>IDENTIFICATION</scope>
    <source>
        <strain evidence="2">cv. Jemalong A17</strain>
    </source>
</reference>
<dbReference type="EnsemblPlants" id="KEH30821">
    <property type="protein sequence ID" value="KEH30821"/>
    <property type="gene ID" value="MTR_4g083995"/>
</dbReference>
<gene>
    <name evidence="1" type="ordered locus">MTR_4g083995</name>
</gene>